<dbReference type="EMBL" id="SRLA01000004">
    <property type="protein sequence ID" value="TGE05374.1"/>
    <property type="molecule type" value="Genomic_DNA"/>
</dbReference>
<sequence>MVPTFPLLCLHEEAKPYCYLVENTRDLSYCNLAGYYSSQRKPELYFDAAGRKFRRKLKLKRNFGKWQKVLTYFYWGSIPVESEWYIVGNYRFKELQEQVDRCVKADDDVMTQFIEPDHLTLLVQQARHFEDLYMVLNGAIYNFEDDDSIVA</sequence>
<proteinExistence type="predicted"/>
<organism evidence="1 2">
    <name type="scientific">Hymenobacter fodinae</name>
    <dbReference type="NCBI Taxonomy" id="2510796"/>
    <lineage>
        <taxon>Bacteria</taxon>
        <taxon>Pseudomonadati</taxon>
        <taxon>Bacteroidota</taxon>
        <taxon>Cytophagia</taxon>
        <taxon>Cytophagales</taxon>
        <taxon>Hymenobacteraceae</taxon>
        <taxon>Hymenobacter</taxon>
    </lineage>
</organism>
<protein>
    <submittedName>
        <fullName evidence="1">Uncharacterized protein</fullName>
    </submittedName>
</protein>
<evidence type="ECO:0000313" key="2">
    <source>
        <dbReference type="Proteomes" id="UP000298337"/>
    </source>
</evidence>
<gene>
    <name evidence="1" type="ORF">EU556_18880</name>
</gene>
<reference evidence="1 2" key="1">
    <citation type="submission" date="2019-04" db="EMBL/GenBank/DDBJ databases">
        <authorList>
            <person name="Feng G."/>
            <person name="Zhang J."/>
            <person name="Zhu H."/>
        </authorList>
    </citation>
    <scope>NUCLEOTIDE SEQUENCE [LARGE SCALE GENOMIC DNA]</scope>
    <source>
        <strain evidence="1 2">92R-1</strain>
    </source>
</reference>
<dbReference type="Proteomes" id="UP000298337">
    <property type="component" value="Unassembled WGS sequence"/>
</dbReference>
<dbReference type="OrthoDB" id="1348475at2"/>
<dbReference type="RefSeq" id="WP_135435689.1">
    <property type="nucleotide sequence ID" value="NZ_SRLA01000004.1"/>
</dbReference>
<keyword evidence="2" id="KW-1185">Reference proteome</keyword>
<evidence type="ECO:0000313" key="1">
    <source>
        <dbReference type="EMBL" id="TGE05374.1"/>
    </source>
</evidence>
<accession>A0A4Z0P206</accession>
<comment type="caution">
    <text evidence="1">The sequence shown here is derived from an EMBL/GenBank/DDBJ whole genome shotgun (WGS) entry which is preliminary data.</text>
</comment>
<name>A0A4Z0P206_9BACT</name>
<dbReference type="AlphaFoldDB" id="A0A4Z0P206"/>